<sequence>MTSRSKHQKEELFEQNSCRLRLIVWQFAVYYCQLPSEGQQMTELIYTALEDQKIFQEEEQRPYTKTRTIVISILGVVNETRLQCQSSSTTTNKDNNSLAMRFSTASEINVSMRTTYNSSHIGNAVAFTCKIFCRHDCSRVPPTNLLQWQRARGIGSTVLKPLRPQLIHTVLAVLHNSRDHLLLPLLNSFSKEVNVQCDKDELLQQEHRLWRGRGQRRTSRRRRSLQVNVRKNSQVQNNIIPTTIAETATIFLMSPALTEAMLSITASKQLHRIFPSFFTDVVAVAGAGGTGALPLGFTAPGAPTVSVV</sequence>
<evidence type="ECO:0000313" key="1">
    <source>
        <dbReference type="EMBL" id="KAF9406682.1"/>
    </source>
</evidence>
<comment type="caution">
    <text evidence="1">The sequence shown here is derived from an EMBL/GenBank/DDBJ whole genome shotgun (WGS) entry which is preliminary data.</text>
</comment>
<reference evidence="1" key="1">
    <citation type="submission" date="2020-08" db="EMBL/GenBank/DDBJ databases">
        <title>Spodoptera exigua strain:BAW_Kor-Di-RS1 Genome sequencing and assembly.</title>
        <authorList>
            <person name="Kim J."/>
            <person name="Nam H.Y."/>
            <person name="Kwon M."/>
            <person name="Choi J.H."/>
            <person name="Cho S.R."/>
            <person name="Kim G.-H."/>
        </authorList>
    </citation>
    <scope>NUCLEOTIDE SEQUENCE</scope>
    <source>
        <strain evidence="1">BAW_Kor-Di-RS1</strain>
        <tissue evidence="1">Whole-body</tissue>
    </source>
</reference>
<dbReference type="Proteomes" id="UP000648187">
    <property type="component" value="Unassembled WGS sequence"/>
</dbReference>
<accession>A0A835KXE0</accession>
<dbReference type="AlphaFoldDB" id="A0A835KXE0"/>
<name>A0A835KXE0_SPOEX</name>
<gene>
    <name evidence="1" type="ORF">HW555_013030</name>
</gene>
<proteinExistence type="predicted"/>
<keyword evidence="2" id="KW-1185">Reference proteome</keyword>
<evidence type="ECO:0000313" key="2">
    <source>
        <dbReference type="Proteomes" id="UP000648187"/>
    </source>
</evidence>
<protein>
    <submittedName>
        <fullName evidence="1">Uncharacterized protein</fullName>
    </submittedName>
</protein>
<organism evidence="1 2">
    <name type="scientific">Spodoptera exigua</name>
    <name type="common">Beet armyworm</name>
    <name type="synonym">Noctua fulgens</name>
    <dbReference type="NCBI Taxonomy" id="7107"/>
    <lineage>
        <taxon>Eukaryota</taxon>
        <taxon>Metazoa</taxon>
        <taxon>Ecdysozoa</taxon>
        <taxon>Arthropoda</taxon>
        <taxon>Hexapoda</taxon>
        <taxon>Insecta</taxon>
        <taxon>Pterygota</taxon>
        <taxon>Neoptera</taxon>
        <taxon>Endopterygota</taxon>
        <taxon>Lepidoptera</taxon>
        <taxon>Glossata</taxon>
        <taxon>Ditrysia</taxon>
        <taxon>Noctuoidea</taxon>
        <taxon>Noctuidae</taxon>
        <taxon>Amphipyrinae</taxon>
        <taxon>Spodoptera</taxon>
    </lineage>
</organism>
<dbReference type="EMBL" id="JACKWZ010000561">
    <property type="protein sequence ID" value="KAF9406682.1"/>
    <property type="molecule type" value="Genomic_DNA"/>
</dbReference>